<dbReference type="Proteomes" id="UP001271007">
    <property type="component" value="Unassembled WGS sequence"/>
</dbReference>
<evidence type="ECO:0000313" key="1">
    <source>
        <dbReference type="EMBL" id="KAK3058903.1"/>
    </source>
</evidence>
<keyword evidence="2" id="KW-1185">Reference proteome</keyword>
<gene>
    <name evidence="1" type="ORF">LTR09_000468</name>
</gene>
<proteinExistence type="predicted"/>
<reference evidence="1" key="1">
    <citation type="submission" date="2023-04" db="EMBL/GenBank/DDBJ databases">
        <title>Black Yeasts Isolated from many extreme environments.</title>
        <authorList>
            <person name="Coleine C."/>
            <person name="Stajich J.E."/>
            <person name="Selbmann L."/>
        </authorList>
    </citation>
    <scope>NUCLEOTIDE SEQUENCE</scope>
    <source>
        <strain evidence="1">CCFEE 5312</strain>
    </source>
</reference>
<name>A0AAJ0LX82_9PEZI</name>
<dbReference type="EMBL" id="JAWDJX010000001">
    <property type="protein sequence ID" value="KAK3058903.1"/>
    <property type="molecule type" value="Genomic_DNA"/>
</dbReference>
<organism evidence="1 2">
    <name type="scientific">Extremus antarcticus</name>
    <dbReference type="NCBI Taxonomy" id="702011"/>
    <lineage>
        <taxon>Eukaryota</taxon>
        <taxon>Fungi</taxon>
        <taxon>Dikarya</taxon>
        <taxon>Ascomycota</taxon>
        <taxon>Pezizomycotina</taxon>
        <taxon>Dothideomycetes</taxon>
        <taxon>Dothideomycetidae</taxon>
        <taxon>Mycosphaerellales</taxon>
        <taxon>Extremaceae</taxon>
        <taxon>Extremus</taxon>
    </lineage>
</organism>
<comment type="caution">
    <text evidence="1">The sequence shown here is derived from an EMBL/GenBank/DDBJ whole genome shotgun (WGS) entry which is preliminary data.</text>
</comment>
<protein>
    <submittedName>
        <fullName evidence="1">Uncharacterized protein</fullName>
    </submittedName>
</protein>
<sequence>MECSSRFRMYGAGQGAIPVARRPRVESGNVLVAYGVWLEELSEVAEVELPQSGTEHLASRLLIAEELVGEEEGTLIRSGCDRNIVAALRFPNLDDLDPITRSAVDASIPLTRHILAEAVKWLRSVLDILRELSAGMSTEETRWRVLSADTQGLLGRRYPAEGFVYQPHAWSKILNARPDLAVEQNWTFEHPGFAALDGQEASDLIDFLNIIGFLPGSPGWADYNLARLKDGRLGWMPPAARVGDRVCVLAATLVPHCVRYVAGGKYKIIGICYVHDMMDGAAMPRDPDEFVEV</sequence>
<dbReference type="AlphaFoldDB" id="A0AAJ0LX82"/>
<accession>A0AAJ0LX82</accession>
<evidence type="ECO:0000313" key="2">
    <source>
        <dbReference type="Proteomes" id="UP001271007"/>
    </source>
</evidence>